<evidence type="ECO:0000313" key="3">
    <source>
        <dbReference type="EMBL" id="SHE99184.1"/>
    </source>
</evidence>
<sequence length="78" mass="8490">MQPEEIKALIEGHIPESRADVAFEGSHLMVTVVSSAFEGLNRLKKQQLVYAALNDKIADGTLHAVQMQTLTPEEAGQS</sequence>
<dbReference type="AlphaFoldDB" id="A0A1M4Y014"/>
<dbReference type="Proteomes" id="UP000184170">
    <property type="component" value="Unassembled WGS sequence"/>
</dbReference>
<dbReference type="InterPro" id="IPR036065">
    <property type="entry name" value="BolA-like_sf"/>
</dbReference>
<dbReference type="Gene3D" id="3.30.300.90">
    <property type="entry name" value="BolA-like"/>
    <property type="match status" value="1"/>
</dbReference>
<reference evidence="4" key="1">
    <citation type="submission" date="2016-11" db="EMBL/GenBank/DDBJ databases">
        <authorList>
            <person name="Varghese N."/>
            <person name="Submissions S."/>
        </authorList>
    </citation>
    <scope>NUCLEOTIDE SEQUENCE [LARGE SCALE GENOMIC DNA]</scope>
    <source>
        <strain evidence="4">CGMCC 1.7063</strain>
    </source>
</reference>
<evidence type="ECO:0000256" key="2">
    <source>
        <dbReference type="RuleBase" id="RU003860"/>
    </source>
</evidence>
<dbReference type="SUPFAM" id="SSF82657">
    <property type="entry name" value="BolA-like"/>
    <property type="match status" value="1"/>
</dbReference>
<comment type="similarity">
    <text evidence="1 2">Belongs to the BolA/IbaG family.</text>
</comment>
<dbReference type="InterPro" id="IPR002634">
    <property type="entry name" value="BolA"/>
</dbReference>
<dbReference type="PANTHER" id="PTHR46229:SF4">
    <property type="entry name" value="ACID STRESS PROTEIN IBAG"/>
    <property type="match status" value="1"/>
</dbReference>
<dbReference type="PANTHER" id="PTHR46229">
    <property type="entry name" value="BOLA TRANSCRIPTION REGULATOR"/>
    <property type="match status" value="1"/>
</dbReference>
<dbReference type="EMBL" id="FQVA01000001">
    <property type="protein sequence ID" value="SHE99184.1"/>
    <property type="molecule type" value="Genomic_DNA"/>
</dbReference>
<dbReference type="Pfam" id="PF01722">
    <property type="entry name" value="BolA"/>
    <property type="match status" value="1"/>
</dbReference>
<name>A0A1M4Y014_9GAMM</name>
<dbReference type="InterPro" id="IPR050961">
    <property type="entry name" value="BolA/IbaG_stress_morph_reg"/>
</dbReference>
<evidence type="ECO:0000313" key="4">
    <source>
        <dbReference type="Proteomes" id="UP000184170"/>
    </source>
</evidence>
<evidence type="ECO:0000256" key="1">
    <source>
        <dbReference type="ARBA" id="ARBA00005578"/>
    </source>
</evidence>
<keyword evidence="4" id="KW-1185">Reference proteome</keyword>
<gene>
    <name evidence="3" type="ORF">SAMN04487965_1115</name>
</gene>
<organism evidence="3 4">
    <name type="scientific">Microbulbifer donghaiensis</name>
    <dbReference type="NCBI Taxonomy" id="494016"/>
    <lineage>
        <taxon>Bacteria</taxon>
        <taxon>Pseudomonadati</taxon>
        <taxon>Pseudomonadota</taxon>
        <taxon>Gammaproteobacteria</taxon>
        <taxon>Cellvibrionales</taxon>
        <taxon>Microbulbiferaceae</taxon>
        <taxon>Microbulbifer</taxon>
    </lineage>
</organism>
<proteinExistence type="inferred from homology"/>
<accession>A0A1M4Y014</accession>
<dbReference type="STRING" id="494016.SAMN04487965_1115"/>
<dbReference type="OrthoDB" id="9812890at2"/>
<protein>
    <submittedName>
        <fullName evidence="3">Acid stress-induced BolA-like protein IbaG/YrbA, predicted regulator of iron metabolism</fullName>
    </submittedName>
</protein>
<dbReference type="PIRSF" id="PIRSF003113">
    <property type="entry name" value="BolA"/>
    <property type="match status" value="1"/>
</dbReference>
<dbReference type="RefSeq" id="WP_073272524.1">
    <property type="nucleotide sequence ID" value="NZ_FQVA01000001.1"/>
</dbReference>